<accession>A0A7I9WUD3</accession>
<dbReference type="SUPFAM" id="SSF51679">
    <property type="entry name" value="Bacterial luciferase-like"/>
    <property type="match status" value="1"/>
</dbReference>
<feature type="domain" description="Luciferase-like" evidence="3">
    <location>
        <begin position="52"/>
        <end position="340"/>
    </location>
</feature>
<proteinExistence type="predicted"/>
<gene>
    <name evidence="4" type="ORF">MMUR_54910</name>
</gene>
<dbReference type="Pfam" id="PF00296">
    <property type="entry name" value="Bac_luciferase"/>
    <property type="match status" value="1"/>
</dbReference>
<dbReference type="Gene3D" id="3.20.20.30">
    <property type="entry name" value="Luciferase-like domain"/>
    <property type="match status" value="1"/>
</dbReference>
<dbReference type="EMBL" id="BLKT01000003">
    <property type="protein sequence ID" value="GFG61355.1"/>
    <property type="molecule type" value="Genomic_DNA"/>
</dbReference>
<dbReference type="CDD" id="cd01097">
    <property type="entry name" value="Tetrahydromethanopterin_reductase"/>
    <property type="match status" value="1"/>
</dbReference>
<protein>
    <submittedName>
        <fullName evidence="4">Phthiodiolone/phenolphthiodiolone dimycocerosates ketoreductase</fullName>
    </submittedName>
</protein>
<keyword evidence="5" id="KW-1185">Reference proteome</keyword>
<name>A0A7I9WUD3_9MYCO</name>
<dbReference type="GO" id="GO:0016705">
    <property type="term" value="F:oxidoreductase activity, acting on paired donors, with incorporation or reduction of molecular oxygen"/>
    <property type="evidence" value="ECO:0007669"/>
    <property type="project" value="InterPro"/>
</dbReference>
<evidence type="ECO:0000313" key="5">
    <source>
        <dbReference type="Proteomes" id="UP000465241"/>
    </source>
</evidence>
<dbReference type="PANTHER" id="PTHR43244:SF1">
    <property type="entry name" value="5,10-METHYLENETETRAHYDROMETHANOPTERIN REDUCTASE"/>
    <property type="match status" value="1"/>
</dbReference>
<sequence length="399" mass="43110">MIEVGLQIGTQPPLAAARLSVGAARAMRLNSVMLVDHFQGIFPACIWNPELTWLAAHRSSPNEFFDYQTLSGHLASRVGRLQLGVGVTEAIRRHPVLIAQSALTLSHLSRRAPILGVGAGELMNVAPYGLPWNHPVGRLEEALQIIRLCFSSREPITFVGRHFHLDRAVVDLQPAQGRTPQLWIAGHGDRMLELTGRYGDGWYPTLVVSADEYATKLAAVRRAAAAAGREPASITPALHRFVVAARTEQEARHILTAKALRALALMAPAAVWQQAGAEHPLGADFAPLVDFVPGNYTRMQLEEAIAAVPTEVLLDGPLLWGTPRQIVSRLRAFGDAGLRHVVLAPVSGLVSRRAMFYGLHAVGQIARLLRRPSGQISGAGVARPHPARSVMASNSGCTR</sequence>
<evidence type="ECO:0000256" key="1">
    <source>
        <dbReference type="ARBA" id="ARBA00023002"/>
    </source>
</evidence>
<dbReference type="InterPro" id="IPR011251">
    <property type="entry name" value="Luciferase-like_dom"/>
</dbReference>
<dbReference type="InterPro" id="IPR050564">
    <property type="entry name" value="F420-G6PD/mer"/>
</dbReference>
<dbReference type="Proteomes" id="UP000465241">
    <property type="component" value="Unassembled WGS sequence"/>
</dbReference>
<dbReference type="AlphaFoldDB" id="A0A7I9WUD3"/>
<evidence type="ECO:0000256" key="2">
    <source>
        <dbReference type="SAM" id="MobiDB-lite"/>
    </source>
</evidence>
<evidence type="ECO:0000313" key="4">
    <source>
        <dbReference type="EMBL" id="GFG61355.1"/>
    </source>
</evidence>
<reference evidence="4 5" key="1">
    <citation type="journal article" date="2019" name="Emerg. Microbes Infect.">
        <title>Comprehensive subspecies identification of 175 nontuberculous mycobacteria species based on 7547 genomic profiles.</title>
        <authorList>
            <person name="Matsumoto Y."/>
            <person name="Kinjo T."/>
            <person name="Motooka D."/>
            <person name="Nabeya D."/>
            <person name="Jung N."/>
            <person name="Uechi K."/>
            <person name="Horii T."/>
            <person name="Iida T."/>
            <person name="Fujita J."/>
            <person name="Nakamura S."/>
        </authorList>
    </citation>
    <scope>NUCLEOTIDE SEQUENCE [LARGE SCALE GENOMIC DNA]</scope>
    <source>
        <strain evidence="4 5">JCM 13392</strain>
    </source>
</reference>
<dbReference type="RefSeq" id="WP_246244222.1">
    <property type="nucleotide sequence ID" value="NZ_BAAAMC010000035.1"/>
</dbReference>
<evidence type="ECO:0000259" key="3">
    <source>
        <dbReference type="Pfam" id="PF00296"/>
    </source>
</evidence>
<organism evidence="4 5">
    <name type="scientific">Mycolicibacterium murale</name>
    <dbReference type="NCBI Taxonomy" id="182220"/>
    <lineage>
        <taxon>Bacteria</taxon>
        <taxon>Bacillati</taxon>
        <taxon>Actinomycetota</taxon>
        <taxon>Actinomycetes</taxon>
        <taxon>Mycobacteriales</taxon>
        <taxon>Mycobacteriaceae</taxon>
        <taxon>Mycolicibacterium</taxon>
    </lineage>
</organism>
<dbReference type="PANTHER" id="PTHR43244">
    <property type="match status" value="1"/>
</dbReference>
<comment type="caution">
    <text evidence="4">The sequence shown here is derived from an EMBL/GenBank/DDBJ whole genome shotgun (WGS) entry which is preliminary data.</text>
</comment>
<dbReference type="InterPro" id="IPR036661">
    <property type="entry name" value="Luciferase-like_sf"/>
</dbReference>
<keyword evidence="1" id="KW-0560">Oxidoreductase</keyword>
<feature type="region of interest" description="Disordered" evidence="2">
    <location>
        <begin position="377"/>
        <end position="399"/>
    </location>
</feature>